<protein>
    <recommendedName>
        <fullName evidence="5">NADH-ubiquinone oxidoreductase chain 2</fullName>
        <ecNumber evidence="4">7.1.1.2</ecNumber>
    </recommendedName>
    <alternativeName>
        <fullName evidence="17">NADH dehydrogenase subunit 2</fullName>
    </alternativeName>
</protein>
<feature type="transmembrane region" description="Helical" evidence="19">
    <location>
        <begin position="217"/>
        <end position="239"/>
    </location>
</feature>
<keyword evidence="10" id="KW-1278">Translocase</keyword>
<dbReference type="GO" id="GO:0006120">
    <property type="term" value="P:mitochondrial electron transport, NADH to ubiquinone"/>
    <property type="evidence" value="ECO:0007669"/>
    <property type="project" value="TreeGrafter"/>
</dbReference>
<comment type="function">
    <text evidence="1">Core subunit of the mitochondrial membrane respiratory chain NADH dehydrogenase (Complex I) that is believed to belong to the minimal assembly required for catalysis. Complex I functions in the transfer of electrons from NADH to the respiratory chain. The immediate electron acceptor for the enzyme is believed to be ubiquinone.</text>
</comment>
<feature type="transmembrane region" description="Helical" evidence="19">
    <location>
        <begin position="68"/>
        <end position="90"/>
    </location>
</feature>
<evidence type="ECO:0000256" key="18">
    <source>
        <dbReference type="ARBA" id="ARBA00049551"/>
    </source>
</evidence>
<keyword evidence="14" id="KW-0830">Ubiquinone</keyword>
<keyword evidence="9" id="KW-0999">Mitochondrion inner membrane</keyword>
<feature type="transmembrane region" description="Helical" evidence="19">
    <location>
        <begin position="166"/>
        <end position="196"/>
    </location>
</feature>
<evidence type="ECO:0000256" key="11">
    <source>
        <dbReference type="ARBA" id="ARBA00022982"/>
    </source>
</evidence>
<comment type="catalytic activity">
    <reaction evidence="18">
        <text>a ubiquinone + NADH + 5 H(+)(in) = a ubiquinol + NAD(+) + 4 H(+)(out)</text>
        <dbReference type="Rhea" id="RHEA:29091"/>
        <dbReference type="Rhea" id="RHEA-COMP:9565"/>
        <dbReference type="Rhea" id="RHEA-COMP:9566"/>
        <dbReference type="ChEBI" id="CHEBI:15378"/>
        <dbReference type="ChEBI" id="CHEBI:16389"/>
        <dbReference type="ChEBI" id="CHEBI:17976"/>
        <dbReference type="ChEBI" id="CHEBI:57540"/>
        <dbReference type="ChEBI" id="CHEBI:57945"/>
        <dbReference type="EC" id="7.1.1.2"/>
    </reaction>
</comment>
<evidence type="ECO:0000256" key="4">
    <source>
        <dbReference type="ARBA" id="ARBA00012944"/>
    </source>
</evidence>
<keyword evidence="12 19" id="KW-1133">Transmembrane helix</keyword>
<geneLocation type="mitochondrion" evidence="21"/>
<evidence type="ECO:0000256" key="17">
    <source>
        <dbReference type="ARBA" id="ARBA00031028"/>
    </source>
</evidence>
<evidence type="ECO:0000256" key="8">
    <source>
        <dbReference type="ARBA" id="ARBA00022692"/>
    </source>
</evidence>
<evidence type="ECO:0000256" key="15">
    <source>
        <dbReference type="ARBA" id="ARBA00023128"/>
    </source>
</evidence>
<dbReference type="AlphaFoldDB" id="A0A0U2GSU9"/>
<dbReference type="Pfam" id="PF00361">
    <property type="entry name" value="Proton_antipo_M"/>
    <property type="match status" value="1"/>
</dbReference>
<reference evidence="21" key="1">
    <citation type="journal article" date="2015" name="Mitochondrial DNA">
        <title>The mitochondrial genome of Tenthredo tienmushana (Takeuchi) and a related phylogenetic analysis of the sawflies (Insecta: Hymenoptera).</title>
        <authorList>
            <person name="Song S.N."/>
            <person name="Wang Z.H."/>
            <person name="Li Y."/>
            <person name="Wei S.J."/>
            <person name="Chen X.X."/>
        </authorList>
    </citation>
    <scope>NUCLEOTIDE SEQUENCE</scope>
</reference>
<keyword evidence="6" id="KW-0813">Transport</keyword>
<evidence type="ECO:0000256" key="6">
    <source>
        <dbReference type="ARBA" id="ARBA00022448"/>
    </source>
</evidence>
<evidence type="ECO:0000259" key="20">
    <source>
        <dbReference type="Pfam" id="PF00361"/>
    </source>
</evidence>
<organism evidence="21">
    <name type="scientific">Vespula germanica</name>
    <name type="common">German yellow jacket</name>
    <name type="synonym">Paravespula germanica</name>
    <dbReference type="NCBI Taxonomy" id="30212"/>
    <lineage>
        <taxon>Eukaryota</taxon>
        <taxon>Metazoa</taxon>
        <taxon>Ecdysozoa</taxon>
        <taxon>Arthropoda</taxon>
        <taxon>Hexapoda</taxon>
        <taxon>Insecta</taxon>
        <taxon>Pterygota</taxon>
        <taxon>Neoptera</taxon>
        <taxon>Endopterygota</taxon>
        <taxon>Hymenoptera</taxon>
        <taxon>Apocrita</taxon>
        <taxon>Aculeata</taxon>
        <taxon>Vespoidea</taxon>
        <taxon>Vespidae</taxon>
        <taxon>Vespinae</taxon>
        <taxon>Vespula</taxon>
    </lineage>
</organism>
<evidence type="ECO:0000256" key="13">
    <source>
        <dbReference type="ARBA" id="ARBA00023027"/>
    </source>
</evidence>
<keyword evidence="15 21" id="KW-0496">Mitochondrion</keyword>
<evidence type="ECO:0000256" key="19">
    <source>
        <dbReference type="SAM" id="Phobius"/>
    </source>
</evidence>
<keyword evidence="8 19" id="KW-0812">Transmembrane</keyword>
<evidence type="ECO:0000256" key="1">
    <source>
        <dbReference type="ARBA" id="ARBA00003257"/>
    </source>
</evidence>
<evidence type="ECO:0000256" key="5">
    <source>
        <dbReference type="ARBA" id="ARBA00021008"/>
    </source>
</evidence>
<keyword evidence="13" id="KW-0520">NAD</keyword>
<name>A0A0U2GSU9_VESGE</name>
<dbReference type="InterPro" id="IPR050175">
    <property type="entry name" value="Complex_I_Subunit_2"/>
</dbReference>
<keyword evidence="11" id="KW-0249">Electron transport</keyword>
<accession>A0A0U2GSU9</accession>
<comment type="similarity">
    <text evidence="3">Belongs to the complex I subunit 2 family.</text>
</comment>
<dbReference type="EMBL" id="KR703583">
    <property type="protein sequence ID" value="ALB38435.1"/>
    <property type="molecule type" value="Genomic_DNA"/>
</dbReference>
<keyword evidence="16 19" id="KW-0472">Membrane</keyword>
<keyword evidence="7" id="KW-0679">Respiratory chain</keyword>
<feature type="transmembrane region" description="Helical" evidence="19">
    <location>
        <begin position="126"/>
        <end position="146"/>
    </location>
</feature>
<feature type="transmembrane region" description="Helical" evidence="19">
    <location>
        <begin position="36"/>
        <end position="56"/>
    </location>
</feature>
<dbReference type="GO" id="GO:0005743">
    <property type="term" value="C:mitochondrial inner membrane"/>
    <property type="evidence" value="ECO:0007669"/>
    <property type="project" value="UniProtKB-SubCell"/>
</dbReference>
<feature type="transmembrane region" description="Helical" evidence="19">
    <location>
        <begin position="96"/>
        <end position="114"/>
    </location>
</feature>
<evidence type="ECO:0000256" key="12">
    <source>
        <dbReference type="ARBA" id="ARBA00022989"/>
    </source>
</evidence>
<evidence type="ECO:0000313" key="21">
    <source>
        <dbReference type="EMBL" id="ALB38435.1"/>
    </source>
</evidence>
<comment type="subcellular location">
    <subcellularLocation>
        <location evidence="2">Mitochondrion inner membrane</location>
        <topology evidence="2">Multi-pass membrane protein</topology>
    </subcellularLocation>
</comment>
<evidence type="ECO:0000256" key="2">
    <source>
        <dbReference type="ARBA" id="ARBA00004448"/>
    </source>
</evidence>
<dbReference type="PANTHER" id="PTHR46552">
    <property type="entry name" value="NADH-UBIQUINONE OXIDOREDUCTASE CHAIN 2"/>
    <property type="match status" value="1"/>
</dbReference>
<dbReference type="GO" id="GO:0008137">
    <property type="term" value="F:NADH dehydrogenase (ubiquinone) activity"/>
    <property type="evidence" value="ECO:0007669"/>
    <property type="project" value="UniProtKB-EC"/>
</dbReference>
<feature type="transmembrane region" description="Helical" evidence="19">
    <location>
        <begin position="12"/>
        <end position="30"/>
    </location>
</feature>
<dbReference type="PANTHER" id="PTHR46552:SF1">
    <property type="entry name" value="NADH-UBIQUINONE OXIDOREDUCTASE CHAIN 2"/>
    <property type="match status" value="1"/>
</dbReference>
<evidence type="ECO:0000256" key="3">
    <source>
        <dbReference type="ARBA" id="ARBA00007012"/>
    </source>
</evidence>
<evidence type="ECO:0000256" key="9">
    <source>
        <dbReference type="ARBA" id="ARBA00022792"/>
    </source>
</evidence>
<evidence type="ECO:0000256" key="7">
    <source>
        <dbReference type="ARBA" id="ARBA00022660"/>
    </source>
</evidence>
<gene>
    <name evidence="21" type="primary">ND2</name>
</gene>
<proteinExistence type="inferred from homology"/>
<sequence>MSLFLTNYIHLWIIMEINTLFLISLMSMYSKNFKSTFNFFIIQSISSLMLIMLMMIKNNFYSHTIFNVSLILVFFLKLGIFPFFFWPPLINMNLNWMLIFIMSTSQKLIPLLIFNTFFNQISNPNIMYMIISLSISSSLISTIMNYNETNFKKILTYSSTNHLSWMIFILIFDSSMFFLYFFIYFFSMIFLCLIFNKFKINSFFDLMKFQFFNYNKINFILSLNFLIISALPPFLTFMIKINSMKIMIENYALFSSLSLTLISIFTLIFYMNIIVKLNMLNMMKTKYFHSFKFNIKFNFFSSLLISFLSLFFMFSLFNSIN</sequence>
<feature type="transmembrane region" description="Helical" evidence="19">
    <location>
        <begin position="295"/>
        <end position="317"/>
    </location>
</feature>
<feature type="domain" description="NADH:quinone oxidoreductase/Mrp antiporter transmembrane" evidence="20">
    <location>
        <begin position="9"/>
        <end position="261"/>
    </location>
</feature>
<evidence type="ECO:0000256" key="10">
    <source>
        <dbReference type="ARBA" id="ARBA00022967"/>
    </source>
</evidence>
<dbReference type="InterPro" id="IPR001750">
    <property type="entry name" value="ND/Mrp_TM"/>
</dbReference>
<evidence type="ECO:0000256" key="16">
    <source>
        <dbReference type="ARBA" id="ARBA00023136"/>
    </source>
</evidence>
<dbReference type="EC" id="7.1.1.2" evidence="4"/>
<feature type="transmembrane region" description="Helical" evidence="19">
    <location>
        <begin position="251"/>
        <end position="275"/>
    </location>
</feature>
<evidence type="ECO:0000256" key="14">
    <source>
        <dbReference type="ARBA" id="ARBA00023075"/>
    </source>
</evidence>